<evidence type="ECO:0000313" key="2">
    <source>
        <dbReference type="Proteomes" id="UP000234323"/>
    </source>
</evidence>
<dbReference type="EMBL" id="LLXI01000163">
    <property type="protein sequence ID" value="PKY41709.1"/>
    <property type="molecule type" value="Genomic_DNA"/>
</dbReference>
<comment type="caution">
    <text evidence="1">The sequence shown here is derived from an EMBL/GenBank/DDBJ whole genome shotgun (WGS) entry which is preliminary data.</text>
</comment>
<reference evidence="1 2" key="1">
    <citation type="submission" date="2015-10" db="EMBL/GenBank/DDBJ databases">
        <title>Genome analyses suggest a sexual origin of heterokaryosis in a supposedly ancient asexual fungus.</title>
        <authorList>
            <person name="Ropars J."/>
            <person name="Sedzielewska K."/>
            <person name="Noel J."/>
            <person name="Charron P."/>
            <person name="Farinelli L."/>
            <person name="Marton T."/>
            <person name="Kruger M."/>
            <person name="Pelin A."/>
            <person name="Brachmann A."/>
            <person name="Corradi N."/>
        </authorList>
    </citation>
    <scope>NUCLEOTIDE SEQUENCE [LARGE SCALE GENOMIC DNA]</scope>
    <source>
        <strain evidence="1 2">A4</strain>
    </source>
</reference>
<dbReference type="Proteomes" id="UP000234323">
    <property type="component" value="Unassembled WGS sequence"/>
</dbReference>
<dbReference type="AlphaFoldDB" id="A0A2I1G504"/>
<protein>
    <submittedName>
        <fullName evidence="1">Uncharacterized protein</fullName>
    </submittedName>
</protein>
<proteinExistence type="predicted"/>
<gene>
    <name evidence="1" type="ORF">RhiirA4_396370</name>
</gene>
<name>A0A2I1G504_9GLOM</name>
<keyword evidence="2" id="KW-1185">Reference proteome</keyword>
<sequence length="53" mass="6034">MQKHEPWGLVQKYLLSCMPCRKSLKKNFARKYVSSAGIPLAEKVNKRPEGSSL</sequence>
<organism evidence="1 2">
    <name type="scientific">Rhizophagus irregularis</name>
    <dbReference type="NCBI Taxonomy" id="588596"/>
    <lineage>
        <taxon>Eukaryota</taxon>
        <taxon>Fungi</taxon>
        <taxon>Fungi incertae sedis</taxon>
        <taxon>Mucoromycota</taxon>
        <taxon>Glomeromycotina</taxon>
        <taxon>Glomeromycetes</taxon>
        <taxon>Glomerales</taxon>
        <taxon>Glomeraceae</taxon>
        <taxon>Rhizophagus</taxon>
    </lineage>
</organism>
<feature type="non-terminal residue" evidence="1">
    <location>
        <position position="53"/>
    </location>
</feature>
<evidence type="ECO:0000313" key="1">
    <source>
        <dbReference type="EMBL" id="PKY41709.1"/>
    </source>
</evidence>
<accession>A0A2I1G504</accession>